<dbReference type="SUPFAM" id="SSF53756">
    <property type="entry name" value="UDP-Glycosyltransferase/glycogen phosphorylase"/>
    <property type="match status" value="1"/>
</dbReference>
<comment type="catalytic activity">
    <reaction evidence="11 12">
        <text>an alpha-D-Man-(1-&gt;3)-beta-D-Man-(1-&gt;4)-beta-D-GlcNAc-(1-&gt;4)-alpha-D-GlcNAc-diphospho-di-trans,poly-cis-dolichol + GDP-alpha-D-mannose = an alpha-D-Man-(1-&gt;3)-[alpha-D-Man-(1-&gt;6)]-beta-D-Man-(1-&gt;4)-beta-D-GlcNAc-(1-&gt;4)-alpha-D-GlcNAc-diphospho-di-trans,poly-cis-dolichol + GDP + H(+)</text>
        <dbReference type="Rhea" id="RHEA:29519"/>
        <dbReference type="Rhea" id="RHEA-COMP:19513"/>
        <dbReference type="Rhea" id="RHEA-COMP:19515"/>
        <dbReference type="ChEBI" id="CHEBI:15378"/>
        <dbReference type="ChEBI" id="CHEBI:57527"/>
        <dbReference type="ChEBI" id="CHEBI:58189"/>
        <dbReference type="ChEBI" id="CHEBI:132510"/>
        <dbReference type="ChEBI" id="CHEBI:132511"/>
        <dbReference type="EC" id="2.4.1.257"/>
    </reaction>
    <physiologicalReaction direction="left-to-right" evidence="11 12">
        <dbReference type="Rhea" id="RHEA:29520"/>
    </physiologicalReaction>
</comment>
<evidence type="ECO:0000256" key="7">
    <source>
        <dbReference type="ARBA" id="ARBA00022824"/>
    </source>
</evidence>
<evidence type="ECO:0000313" key="16">
    <source>
        <dbReference type="Proteomes" id="UP000317257"/>
    </source>
</evidence>
<keyword evidence="9 12" id="KW-0472">Membrane</keyword>
<dbReference type="EC" id="2.4.1.257" evidence="12"/>
<comment type="catalytic activity">
    <reaction evidence="10 12">
        <text>a beta-D-Man-(1-&gt;4)-beta-D-GlcNAc-(1-&gt;4)-alpha-D-GlcNAc-diphospho-di-trans,poly-cis-dolichol + GDP-alpha-D-mannose = an alpha-D-Man-(1-&gt;3)-beta-D-Man-(1-&gt;4)-beta-D-GlcNAc-(1-&gt;4)-alpha-D-GlcNAc-diphospho-di-trans,poly-cis-dolichol + GDP + H(+)</text>
        <dbReference type="Rhea" id="RHEA:29515"/>
        <dbReference type="Rhea" id="RHEA-COMP:19511"/>
        <dbReference type="Rhea" id="RHEA-COMP:19513"/>
        <dbReference type="ChEBI" id="CHEBI:15378"/>
        <dbReference type="ChEBI" id="CHEBI:57527"/>
        <dbReference type="ChEBI" id="CHEBI:58189"/>
        <dbReference type="ChEBI" id="CHEBI:58472"/>
        <dbReference type="ChEBI" id="CHEBI:132510"/>
        <dbReference type="EC" id="2.4.1.132"/>
    </reaction>
    <physiologicalReaction direction="left-to-right" evidence="10 12">
        <dbReference type="Rhea" id="RHEA:29516"/>
    </physiologicalReaction>
</comment>
<evidence type="ECO:0000256" key="4">
    <source>
        <dbReference type="ARBA" id="ARBA00022676"/>
    </source>
</evidence>
<dbReference type="GO" id="GO:0005789">
    <property type="term" value="C:endoplasmic reticulum membrane"/>
    <property type="evidence" value="ECO:0007669"/>
    <property type="project" value="UniProtKB-SubCell"/>
</dbReference>
<dbReference type="CDD" id="cd03805">
    <property type="entry name" value="GT4_ALG2-like"/>
    <property type="match status" value="1"/>
</dbReference>
<evidence type="ECO:0000259" key="14">
    <source>
        <dbReference type="Pfam" id="PF13439"/>
    </source>
</evidence>
<evidence type="ECO:0000313" key="15">
    <source>
        <dbReference type="EMBL" id="TWU73863.1"/>
    </source>
</evidence>
<evidence type="ECO:0000256" key="9">
    <source>
        <dbReference type="ARBA" id="ARBA00023136"/>
    </source>
</evidence>
<proteinExistence type="inferred from homology"/>
<comment type="function">
    <text evidence="1 12">Mannosylates Man(2)GlcNAc(2)-dolichol diphosphate and Man(1)GlcNAc(2)-dolichol diphosphate to form Man(3)GlcNAc(2)-dolichol diphosphate.</text>
</comment>
<keyword evidence="4 12" id="KW-0328">Glycosyltransferase</keyword>
<dbReference type="AlphaFoldDB" id="A0A5C6GD71"/>
<feature type="domain" description="Glycosyl transferase family 1" evidence="13">
    <location>
        <begin position="220"/>
        <end position="410"/>
    </location>
</feature>
<feature type="transmembrane region" description="Helical" evidence="12">
    <location>
        <begin position="446"/>
        <end position="464"/>
    </location>
</feature>
<comment type="pathway">
    <text evidence="3 12">Protein modification; protein glycosylation.</text>
</comment>
<dbReference type="InterPro" id="IPR028098">
    <property type="entry name" value="Glyco_trans_4-like_N"/>
</dbReference>
<protein>
    <recommendedName>
        <fullName evidence="12">Alpha-1,3/1,6-mannosyltransferase ALG2</fullName>
        <ecNumber evidence="12">2.4.1.132</ecNumber>
        <ecNumber evidence="12">2.4.1.257</ecNumber>
    </recommendedName>
    <alternativeName>
        <fullName evidence="12">GDP-Man:Man(1)GlcNAc(2)-PP-Dol alpha-1,3-mannosyltransferase</fullName>
    </alternativeName>
</protein>
<evidence type="ECO:0000256" key="2">
    <source>
        <dbReference type="ARBA" id="ARBA00004586"/>
    </source>
</evidence>
<keyword evidence="7 12" id="KW-0256">Endoplasmic reticulum</keyword>
<comment type="similarity">
    <text evidence="12">Belongs to the glycosyltransferase group 1 family.</text>
</comment>
<evidence type="ECO:0000256" key="3">
    <source>
        <dbReference type="ARBA" id="ARBA00004922"/>
    </source>
</evidence>
<dbReference type="EMBL" id="SBHS01000014">
    <property type="protein sequence ID" value="TWU73863.1"/>
    <property type="molecule type" value="Genomic_DNA"/>
</dbReference>
<dbReference type="UniPathway" id="UPA00378"/>
<evidence type="ECO:0000256" key="8">
    <source>
        <dbReference type="ARBA" id="ARBA00022989"/>
    </source>
</evidence>
<dbReference type="EC" id="2.4.1.132" evidence="12"/>
<evidence type="ECO:0000256" key="12">
    <source>
        <dbReference type="RuleBase" id="RU367136"/>
    </source>
</evidence>
<comment type="subcellular location">
    <subcellularLocation>
        <location evidence="2 12">Endoplasmic reticulum membrane</location>
    </subcellularLocation>
</comment>
<gene>
    <name evidence="15" type="primary">ALG2</name>
    <name evidence="15" type="ORF">ED733_000950</name>
</gene>
<keyword evidence="8 12" id="KW-1133">Transmembrane helix</keyword>
<dbReference type="InterPro" id="IPR027054">
    <property type="entry name" value="ALG2"/>
</dbReference>
<organism evidence="15 16">
    <name type="scientific">Metarhizium rileyi (strain RCEF 4871)</name>
    <name type="common">Nomuraea rileyi</name>
    <dbReference type="NCBI Taxonomy" id="1649241"/>
    <lineage>
        <taxon>Eukaryota</taxon>
        <taxon>Fungi</taxon>
        <taxon>Dikarya</taxon>
        <taxon>Ascomycota</taxon>
        <taxon>Pezizomycotina</taxon>
        <taxon>Sordariomycetes</taxon>
        <taxon>Hypocreomycetidae</taxon>
        <taxon>Hypocreales</taxon>
        <taxon>Clavicipitaceae</taxon>
        <taxon>Metarhizium</taxon>
    </lineage>
</organism>
<keyword evidence="6 12" id="KW-0812">Transmembrane</keyword>
<keyword evidence="5 12" id="KW-0808">Transferase</keyword>
<evidence type="ECO:0000256" key="5">
    <source>
        <dbReference type="ARBA" id="ARBA00022679"/>
    </source>
</evidence>
<dbReference type="Pfam" id="PF00534">
    <property type="entry name" value="Glycos_transf_1"/>
    <property type="match status" value="1"/>
</dbReference>
<comment type="caution">
    <text evidence="15">The sequence shown here is derived from an EMBL/GenBank/DDBJ whole genome shotgun (WGS) entry which is preliminary data.</text>
</comment>
<dbReference type="GO" id="GO:0102704">
    <property type="term" value="F:GDP-Man:Man(2)GlcNAc(2)-PP-Dol alpha-1,6-mannosyltransferase activity"/>
    <property type="evidence" value="ECO:0007669"/>
    <property type="project" value="UniProtKB-UniRule"/>
</dbReference>
<sequence>MATSTASPPDPPPPTVFFHPDLGIGGAERLVVDAAVGLQARGHRVVLFTSHCDPAHCFDECRDGTLDVRVRGNSLVPPSVCSRLTILCAVLRHLHLLLSIFWTGELAALGPRVFVVDQLSAGLPLLRCLAPRVPVLFYCHFPDLLLARGRELSMAKRLYRVPFDLLEQWSMSFARVVAVNSNFTRGVVAATWPRLQDKVPTRVVYPCVDTTVKTPAVDELVTGKKLILSINRFERKKDIGLAIRAFARIPEKHRLGVRLVLAGGYDPRVSENVLYHTELQALAASLALVHHTMTPSKLSAMASLSSTPPDTQVLFLLSVPDTLKDSLLRAARLLVYTPTNEHFGIVPLEAMLSRLPVLAANTGGPVETIADGETGWLRDPDDVSAWTDVMHHSLSLSDEQVARMGAAGQRRVKDMFGRDKMAQTLDESLDHIVRLEEEASHKAGTGVWAVFVALCAVLATWWFMF</sequence>
<accession>A0A5C6GD71</accession>
<dbReference type="PANTHER" id="PTHR45918:SF1">
    <property type="entry name" value="ALPHA-1,3_1,6-MANNOSYLTRANSFERASE ALG2"/>
    <property type="match status" value="1"/>
</dbReference>
<feature type="domain" description="Glycosyltransferase subfamily 4-like N-terminal" evidence="14">
    <location>
        <begin position="24"/>
        <end position="211"/>
    </location>
</feature>
<dbReference type="Proteomes" id="UP000317257">
    <property type="component" value="Unassembled WGS sequence"/>
</dbReference>
<evidence type="ECO:0000256" key="10">
    <source>
        <dbReference type="ARBA" id="ARBA00045103"/>
    </source>
</evidence>
<dbReference type="InterPro" id="IPR001296">
    <property type="entry name" value="Glyco_trans_1"/>
</dbReference>
<evidence type="ECO:0000256" key="11">
    <source>
        <dbReference type="ARBA" id="ARBA00045104"/>
    </source>
</evidence>
<name>A0A5C6GD71_METRR</name>
<dbReference type="Gene3D" id="3.40.50.2000">
    <property type="entry name" value="Glycogen Phosphorylase B"/>
    <property type="match status" value="2"/>
</dbReference>
<dbReference type="GO" id="GO:0004378">
    <property type="term" value="F:GDP-Man:Man(1)GlcNAc(2)-PP-Dol alpha-1,3-mannosyltransferase activity"/>
    <property type="evidence" value="ECO:0007669"/>
    <property type="project" value="UniProtKB-UniRule"/>
</dbReference>
<dbReference type="Pfam" id="PF13439">
    <property type="entry name" value="Glyco_transf_4"/>
    <property type="match status" value="1"/>
</dbReference>
<reference evidence="16" key="1">
    <citation type="submission" date="2018-12" db="EMBL/GenBank/DDBJ databases">
        <title>The complete genome of Metarhizium rileyi, a key fungal pathogen of Lepidoptera.</title>
        <authorList>
            <person name="Binneck E."/>
            <person name="Lastra C.C.L."/>
            <person name="Sosa-Gomez D.R."/>
        </authorList>
    </citation>
    <scope>NUCLEOTIDE SEQUENCE [LARGE SCALE GENOMIC DNA]</scope>
    <source>
        <strain evidence="16">Cep018-CH2</strain>
    </source>
</reference>
<evidence type="ECO:0000256" key="1">
    <source>
        <dbReference type="ARBA" id="ARBA00003142"/>
    </source>
</evidence>
<evidence type="ECO:0000259" key="13">
    <source>
        <dbReference type="Pfam" id="PF00534"/>
    </source>
</evidence>
<dbReference type="PANTHER" id="PTHR45918">
    <property type="entry name" value="ALPHA-1,3/1,6-MANNOSYLTRANSFERASE ALG2"/>
    <property type="match status" value="1"/>
</dbReference>
<evidence type="ECO:0000256" key="6">
    <source>
        <dbReference type="ARBA" id="ARBA00022692"/>
    </source>
</evidence>